<comment type="caution">
    <text evidence="3">The sequence shown here is derived from an EMBL/GenBank/DDBJ whole genome shotgun (WGS) entry which is preliminary data.</text>
</comment>
<dbReference type="AlphaFoldDB" id="A0AAV6WUH2"/>
<evidence type="ECO:0000313" key="3">
    <source>
        <dbReference type="EMBL" id="KAG8371267.1"/>
    </source>
</evidence>
<dbReference type="EMBL" id="WHWC01000086">
    <property type="protein sequence ID" value="KAG8363064.1"/>
    <property type="molecule type" value="Genomic_DNA"/>
</dbReference>
<protein>
    <submittedName>
        <fullName evidence="3">Uncharacterized protein</fullName>
    </submittedName>
</protein>
<name>A0AAV6WUH2_9LAMI</name>
<proteinExistence type="predicted"/>
<keyword evidence="4" id="KW-1185">Reference proteome</keyword>
<sequence length="115" mass="13337">MFLNAKVKSRSSETERHKEESFSSSQFSADGLSSSPPFAITLRRRPSPLSGSHNHRQCRHSCCKSKGRKWREWLELRKMSLRRKSLSTGKSLNLLPNLILLENILLLYFEHTVPR</sequence>
<organism evidence="3 4">
    <name type="scientific">Buddleja alternifolia</name>
    <dbReference type="NCBI Taxonomy" id="168488"/>
    <lineage>
        <taxon>Eukaryota</taxon>
        <taxon>Viridiplantae</taxon>
        <taxon>Streptophyta</taxon>
        <taxon>Embryophyta</taxon>
        <taxon>Tracheophyta</taxon>
        <taxon>Spermatophyta</taxon>
        <taxon>Magnoliopsida</taxon>
        <taxon>eudicotyledons</taxon>
        <taxon>Gunneridae</taxon>
        <taxon>Pentapetalae</taxon>
        <taxon>asterids</taxon>
        <taxon>lamiids</taxon>
        <taxon>Lamiales</taxon>
        <taxon>Scrophulariaceae</taxon>
        <taxon>Buddlejeae</taxon>
        <taxon>Buddleja</taxon>
    </lineage>
</organism>
<dbReference type="EMBL" id="WHWC01000013">
    <property type="protein sequence ID" value="KAG8371267.1"/>
    <property type="molecule type" value="Genomic_DNA"/>
</dbReference>
<reference evidence="3" key="1">
    <citation type="submission" date="2019-10" db="EMBL/GenBank/DDBJ databases">
        <authorList>
            <person name="Zhang R."/>
            <person name="Pan Y."/>
            <person name="Wang J."/>
            <person name="Ma R."/>
            <person name="Yu S."/>
        </authorList>
    </citation>
    <scope>NUCLEOTIDE SEQUENCE</scope>
    <source>
        <strain evidence="3">LA-IB0</strain>
        <tissue evidence="3">Leaf</tissue>
    </source>
</reference>
<evidence type="ECO:0000313" key="2">
    <source>
        <dbReference type="EMBL" id="KAG8363064.1"/>
    </source>
</evidence>
<feature type="compositionally biased region" description="Basic and acidic residues" evidence="1">
    <location>
        <begin position="10"/>
        <end position="21"/>
    </location>
</feature>
<evidence type="ECO:0000256" key="1">
    <source>
        <dbReference type="SAM" id="MobiDB-lite"/>
    </source>
</evidence>
<accession>A0AAV6WUH2</accession>
<feature type="compositionally biased region" description="Polar residues" evidence="1">
    <location>
        <begin position="22"/>
        <end position="34"/>
    </location>
</feature>
<dbReference type="Proteomes" id="UP000826271">
    <property type="component" value="Unassembled WGS sequence"/>
</dbReference>
<feature type="region of interest" description="Disordered" evidence="1">
    <location>
        <begin position="1"/>
        <end position="34"/>
    </location>
</feature>
<evidence type="ECO:0000313" key="4">
    <source>
        <dbReference type="Proteomes" id="UP000826271"/>
    </source>
</evidence>
<gene>
    <name evidence="3" type="ORF">BUALT_Bualt13G0069800</name>
    <name evidence="2" type="ORF">BUALT_BualtUnG0008200</name>
</gene>